<dbReference type="Proteomes" id="UP000724874">
    <property type="component" value="Unassembled WGS sequence"/>
</dbReference>
<protein>
    <submittedName>
        <fullName evidence="1">Uncharacterized protein</fullName>
    </submittedName>
</protein>
<proteinExistence type="predicted"/>
<evidence type="ECO:0000313" key="1">
    <source>
        <dbReference type="EMBL" id="KAF8903317.1"/>
    </source>
</evidence>
<organism evidence="1 2">
    <name type="scientific">Gymnopilus junonius</name>
    <name type="common">Spectacular rustgill mushroom</name>
    <name type="synonym">Gymnopilus spectabilis subsp. junonius</name>
    <dbReference type="NCBI Taxonomy" id="109634"/>
    <lineage>
        <taxon>Eukaryota</taxon>
        <taxon>Fungi</taxon>
        <taxon>Dikarya</taxon>
        <taxon>Basidiomycota</taxon>
        <taxon>Agaricomycotina</taxon>
        <taxon>Agaricomycetes</taxon>
        <taxon>Agaricomycetidae</taxon>
        <taxon>Agaricales</taxon>
        <taxon>Agaricineae</taxon>
        <taxon>Hymenogastraceae</taxon>
        <taxon>Gymnopilus</taxon>
    </lineage>
</organism>
<sequence length="82" mass="9287">MKPEEFSSFSFERIVWTLIDSASIGEVIPPNLIEQGTRLFVILATPPNKQRWKGSRRRPGSRSPHESVVAKGNALFDIYNKS</sequence>
<accession>A0A9P5NTL2</accession>
<evidence type="ECO:0000313" key="2">
    <source>
        <dbReference type="Proteomes" id="UP000724874"/>
    </source>
</evidence>
<reference evidence="1" key="1">
    <citation type="submission" date="2020-11" db="EMBL/GenBank/DDBJ databases">
        <authorList>
            <consortium name="DOE Joint Genome Institute"/>
            <person name="Ahrendt S."/>
            <person name="Riley R."/>
            <person name="Andreopoulos W."/>
            <person name="LaButti K."/>
            <person name="Pangilinan J."/>
            <person name="Ruiz-duenas F.J."/>
            <person name="Barrasa J.M."/>
            <person name="Sanchez-Garcia M."/>
            <person name="Camarero S."/>
            <person name="Miyauchi S."/>
            <person name="Serrano A."/>
            <person name="Linde D."/>
            <person name="Babiker R."/>
            <person name="Drula E."/>
            <person name="Ayuso-Fernandez I."/>
            <person name="Pacheco R."/>
            <person name="Padilla G."/>
            <person name="Ferreira P."/>
            <person name="Barriuso J."/>
            <person name="Kellner H."/>
            <person name="Castanera R."/>
            <person name="Alfaro M."/>
            <person name="Ramirez L."/>
            <person name="Pisabarro A.G."/>
            <person name="Kuo A."/>
            <person name="Tritt A."/>
            <person name="Lipzen A."/>
            <person name="He G."/>
            <person name="Yan M."/>
            <person name="Ng V."/>
            <person name="Cullen D."/>
            <person name="Martin F."/>
            <person name="Rosso M.-N."/>
            <person name="Henrissat B."/>
            <person name="Hibbett D."/>
            <person name="Martinez A.T."/>
            <person name="Grigoriev I.V."/>
        </authorList>
    </citation>
    <scope>NUCLEOTIDE SEQUENCE</scope>
    <source>
        <strain evidence="1">AH 44721</strain>
    </source>
</reference>
<gene>
    <name evidence="1" type="ORF">CPB84DRAFT_786530</name>
</gene>
<comment type="caution">
    <text evidence="1">The sequence shown here is derived from an EMBL/GenBank/DDBJ whole genome shotgun (WGS) entry which is preliminary data.</text>
</comment>
<dbReference type="EMBL" id="JADNYJ010000031">
    <property type="protein sequence ID" value="KAF8903317.1"/>
    <property type="molecule type" value="Genomic_DNA"/>
</dbReference>
<name>A0A9P5NTL2_GYMJU</name>
<dbReference type="AlphaFoldDB" id="A0A9P5NTL2"/>
<keyword evidence="2" id="KW-1185">Reference proteome</keyword>